<dbReference type="InterPro" id="IPR013974">
    <property type="entry name" value="SAF"/>
</dbReference>
<keyword evidence="1" id="KW-1133">Transmembrane helix</keyword>
<keyword evidence="4" id="KW-1185">Reference proteome</keyword>
<accession>A0A4Q7Z7Z7</accession>
<organism evidence="3 4">
    <name type="scientific">Krasilnikovia cinnamomea</name>
    <dbReference type="NCBI Taxonomy" id="349313"/>
    <lineage>
        <taxon>Bacteria</taxon>
        <taxon>Bacillati</taxon>
        <taxon>Actinomycetota</taxon>
        <taxon>Actinomycetes</taxon>
        <taxon>Micromonosporales</taxon>
        <taxon>Micromonosporaceae</taxon>
        <taxon>Krasilnikovia</taxon>
    </lineage>
</organism>
<reference evidence="3 4" key="1">
    <citation type="submission" date="2019-02" db="EMBL/GenBank/DDBJ databases">
        <title>Sequencing the genomes of 1000 actinobacteria strains.</title>
        <authorList>
            <person name="Klenk H.-P."/>
        </authorList>
    </citation>
    <scope>NUCLEOTIDE SEQUENCE [LARGE SCALE GENOMIC DNA]</scope>
    <source>
        <strain evidence="3 4">DSM 45162</strain>
    </source>
</reference>
<keyword evidence="1" id="KW-0812">Transmembrane</keyword>
<dbReference type="SMART" id="SM00858">
    <property type="entry name" value="SAF"/>
    <property type="match status" value="1"/>
</dbReference>
<proteinExistence type="predicted"/>
<dbReference type="AlphaFoldDB" id="A0A4Q7Z7Z7"/>
<evidence type="ECO:0000256" key="1">
    <source>
        <dbReference type="SAM" id="Phobius"/>
    </source>
</evidence>
<name>A0A4Q7Z7Z7_9ACTN</name>
<protein>
    <submittedName>
        <fullName evidence="3">SAF domain-containing protein</fullName>
    </submittedName>
</protein>
<dbReference type="CDD" id="cd11614">
    <property type="entry name" value="SAF_CpaB_FlgA_like"/>
    <property type="match status" value="1"/>
</dbReference>
<evidence type="ECO:0000313" key="4">
    <source>
        <dbReference type="Proteomes" id="UP000292564"/>
    </source>
</evidence>
<dbReference type="OrthoDB" id="3638307at2"/>
<dbReference type="RefSeq" id="WP_130513830.1">
    <property type="nucleotide sequence ID" value="NZ_SHKY01000002.1"/>
</dbReference>
<dbReference type="Proteomes" id="UP000292564">
    <property type="component" value="Unassembled WGS sequence"/>
</dbReference>
<sequence length="231" mass="23346">MSLTDTSRNGAALPAPSIAPAVKAALPRRRRPGLIAAGVVILVLGCLGAYAFARAAGTNEPMLAVTTTITAGHQITDADLKVVQVNAASGLTPIPSTQRNTVVGKYAKVELVAGTLLTNEQLTTTAVPAAGQQLIGLELKPAQLPSRPLRPGEPVLLVITSDPRNVTLDGGKKATSADLPSPPTVAATVAGVGAKATDDTVVVDVVVPEANGPGLLERASQGRVAVALVAR</sequence>
<dbReference type="EMBL" id="SHKY01000002">
    <property type="protein sequence ID" value="RZU46642.1"/>
    <property type="molecule type" value="Genomic_DNA"/>
</dbReference>
<dbReference type="Pfam" id="PF08666">
    <property type="entry name" value="SAF"/>
    <property type="match status" value="1"/>
</dbReference>
<feature type="domain" description="SAF" evidence="2">
    <location>
        <begin position="60"/>
        <end position="123"/>
    </location>
</feature>
<keyword evidence="1" id="KW-0472">Membrane</keyword>
<comment type="caution">
    <text evidence="3">The sequence shown here is derived from an EMBL/GenBank/DDBJ whole genome shotgun (WGS) entry which is preliminary data.</text>
</comment>
<gene>
    <name evidence="3" type="ORF">EV385_6718</name>
</gene>
<feature type="transmembrane region" description="Helical" evidence="1">
    <location>
        <begin position="33"/>
        <end position="53"/>
    </location>
</feature>
<evidence type="ECO:0000313" key="3">
    <source>
        <dbReference type="EMBL" id="RZU46642.1"/>
    </source>
</evidence>
<evidence type="ECO:0000259" key="2">
    <source>
        <dbReference type="SMART" id="SM00858"/>
    </source>
</evidence>